<dbReference type="PANTHER" id="PTHR13164:SF3">
    <property type="entry name" value="CALCYCLIN-BINDING PROTEIN"/>
    <property type="match status" value="1"/>
</dbReference>
<dbReference type="GO" id="GO:0005634">
    <property type="term" value="C:nucleus"/>
    <property type="evidence" value="ECO:0007669"/>
    <property type="project" value="TreeGrafter"/>
</dbReference>
<evidence type="ECO:0000313" key="3">
    <source>
        <dbReference type="RefSeq" id="XP_047741296.1"/>
    </source>
</evidence>
<evidence type="ECO:0000259" key="1">
    <source>
        <dbReference type="PROSITE" id="PS51203"/>
    </source>
</evidence>
<keyword evidence="2" id="KW-1185">Reference proteome</keyword>
<protein>
    <submittedName>
        <fullName evidence="3">Uncharacterized protein LOC108679659 isoform X1</fullName>
    </submittedName>
</protein>
<dbReference type="PROSITE" id="PS51203">
    <property type="entry name" value="CS"/>
    <property type="match status" value="1"/>
</dbReference>
<dbReference type="Proteomes" id="UP000694843">
    <property type="component" value="Unplaced"/>
</dbReference>
<dbReference type="InterPro" id="IPR007052">
    <property type="entry name" value="CS_dom"/>
</dbReference>
<dbReference type="InterPro" id="IPR052289">
    <property type="entry name" value="Calcyclin-binding_UBL-bridge"/>
</dbReference>
<accession>A0A979FXM5</accession>
<dbReference type="PANTHER" id="PTHR13164">
    <property type="entry name" value="CALICYLIN BINDING PROTEIN"/>
    <property type="match status" value="1"/>
</dbReference>
<dbReference type="GO" id="GO:0031625">
    <property type="term" value="F:ubiquitin protein ligase binding"/>
    <property type="evidence" value="ECO:0007669"/>
    <property type="project" value="InterPro"/>
</dbReference>
<dbReference type="InterPro" id="IPR037893">
    <property type="entry name" value="CS_CacyBP"/>
</dbReference>
<dbReference type="CDD" id="cd06468">
    <property type="entry name" value="p23_CacyBP"/>
    <property type="match status" value="1"/>
</dbReference>
<sequence length="568" mass="63062">MGSHDMKELNDYLKNLELLKNRQHESAELTKLLEKEIVLCKEKIDFSGLSNMNEQVMGLMSKLVELLNTTSCQVFREPLKIKLTELQERVEQVMKGLLQGKTSCAEATEQLFDCQEMLARIIYDLNDEQEKKCNSLKSKPKSKKKTSSSSWLKLCDSNTEFDAHCSSLPTVAVEDYEWNQSEKFVKIYIDIDGLEETHSKKVSSIFGEHHMSLLASDINGRNYKFILQNLREAIDIKDSKIRLKMAERVVVFMKKKNPNIHWTSLTVSEADRRSSGAQRQLSQAHVDFNEFSSLMKLLKEAPSVDMHKDVMDAGCYVGHSSASYTTVLQRVKTKAPRLMMVYLRFPGSADVATCEAALAELVQFDCCFSLHNAQYLHSPDVDEDDRLVKLFKGAPGKLVSFSGSLGADAISALPPAMLELQLSVTRADQLSALCAMPTRAQSLHVRIATSLALADLSPLPAQVPVIPTTLVFHGITDQHVEWLLEAVAILLPSSVLPSNRVSVRPVCRLELIACAASPAAHLHLATALPCDAISMQIQQLGFNPDPELLLAYANRGCILGVLSTVMAA</sequence>
<dbReference type="GO" id="GO:0044548">
    <property type="term" value="F:S100 protein binding"/>
    <property type="evidence" value="ECO:0007669"/>
    <property type="project" value="InterPro"/>
</dbReference>
<dbReference type="InterPro" id="IPR008978">
    <property type="entry name" value="HSP20-like_chaperone"/>
</dbReference>
<name>A0A979FXM5_HYAAZ</name>
<gene>
    <name evidence="3" type="primary">LOC108679659</name>
</gene>
<organism evidence="2 3">
    <name type="scientific">Hyalella azteca</name>
    <name type="common">Amphipod</name>
    <dbReference type="NCBI Taxonomy" id="294128"/>
    <lineage>
        <taxon>Eukaryota</taxon>
        <taxon>Metazoa</taxon>
        <taxon>Ecdysozoa</taxon>
        <taxon>Arthropoda</taxon>
        <taxon>Crustacea</taxon>
        <taxon>Multicrustacea</taxon>
        <taxon>Malacostraca</taxon>
        <taxon>Eumalacostraca</taxon>
        <taxon>Peracarida</taxon>
        <taxon>Amphipoda</taxon>
        <taxon>Senticaudata</taxon>
        <taxon>Talitrida</taxon>
        <taxon>Talitroidea</taxon>
        <taxon>Hyalellidae</taxon>
        <taxon>Hyalella</taxon>
    </lineage>
</organism>
<dbReference type="Gene3D" id="2.60.40.790">
    <property type="match status" value="1"/>
</dbReference>
<dbReference type="RefSeq" id="XP_047741296.1">
    <property type="nucleotide sequence ID" value="XM_047885340.1"/>
</dbReference>
<dbReference type="AlphaFoldDB" id="A0A979FXM5"/>
<proteinExistence type="predicted"/>
<feature type="domain" description="CS" evidence="1">
    <location>
        <begin position="171"/>
        <end position="266"/>
    </location>
</feature>
<dbReference type="SUPFAM" id="SSF49764">
    <property type="entry name" value="HSP20-like chaperones"/>
    <property type="match status" value="1"/>
</dbReference>
<dbReference type="GeneID" id="108679659"/>
<dbReference type="GO" id="GO:0015631">
    <property type="term" value="F:tubulin binding"/>
    <property type="evidence" value="ECO:0007669"/>
    <property type="project" value="InterPro"/>
</dbReference>
<dbReference type="OrthoDB" id="164025at2759"/>
<dbReference type="Pfam" id="PF04969">
    <property type="entry name" value="CS"/>
    <property type="match status" value="1"/>
</dbReference>
<reference evidence="3" key="1">
    <citation type="submission" date="2025-08" db="UniProtKB">
        <authorList>
            <consortium name="RefSeq"/>
        </authorList>
    </citation>
    <scope>IDENTIFICATION</scope>
    <source>
        <tissue evidence="3">Whole organism</tissue>
    </source>
</reference>
<evidence type="ECO:0000313" key="2">
    <source>
        <dbReference type="Proteomes" id="UP000694843"/>
    </source>
</evidence>